<dbReference type="Proteomes" id="UP000824005">
    <property type="component" value="Unassembled WGS sequence"/>
</dbReference>
<protein>
    <recommendedName>
        <fullName evidence="1">DUF6630 domain-containing protein</fullName>
    </recommendedName>
</protein>
<dbReference type="Pfam" id="PF20335">
    <property type="entry name" value="DUF6630"/>
    <property type="match status" value="1"/>
</dbReference>
<gene>
    <name evidence="2" type="ORF">H9830_03880</name>
</gene>
<proteinExistence type="predicted"/>
<comment type="caution">
    <text evidence="2">The sequence shown here is derived from an EMBL/GenBank/DDBJ whole genome shotgun (WGS) entry which is preliminary data.</text>
</comment>
<dbReference type="InterPro" id="IPR046582">
    <property type="entry name" value="DUF6630"/>
</dbReference>
<evidence type="ECO:0000313" key="2">
    <source>
        <dbReference type="EMBL" id="HIY65399.1"/>
    </source>
</evidence>
<evidence type="ECO:0000313" key="3">
    <source>
        <dbReference type="Proteomes" id="UP000824005"/>
    </source>
</evidence>
<accession>A0A9D1YT75</accession>
<reference evidence="2" key="1">
    <citation type="journal article" date="2021" name="PeerJ">
        <title>Extensive microbial diversity within the chicken gut microbiome revealed by metagenomics and culture.</title>
        <authorList>
            <person name="Gilroy R."/>
            <person name="Ravi A."/>
            <person name="Getino M."/>
            <person name="Pursley I."/>
            <person name="Horton D.L."/>
            <person name="Alikhan N.F."/>
            <person name="Baker D."/>
            <person name="Gharbi K."/>
            <person name="Hall N."/>
            <person name="Watson M."/>
            <person name="Adriaenssens E.M."/>
            <person name="Foster-Nyarko E."/>
            <person name="Jarju S."/>
            <person name="Secka A."/>
            <person name="Antonio M."/>
            <person name="Oren A."/>
            <person name="Chaudhuri R.R."/>
            <person name="La Ragione R."/>
            <person name="Hildebrand F."/>
            <person name="Pallen M.J."/>
        </authorList>
    </citation>
    <scope>NUCLEOTIDE SEQUENCE</scope>
    <source>
        <strain evidence="2">ChiGjej1B1-98</strain>
    </source>
</reference>
<organism evidence="2 3">
    <name type="scientific">Candidatus Agrococcus pullicola</name>
    <dbReference type="NCBI Taxonomy" id="2838429"/>
    <lineage>
        <taxon>Bacteria</taxon>
        <taxon>Bacillati</taxon>
        <taxon>Actinomycetota</taxon>
        <taxon>Actinomycetes</taxon>
        <taxon>Micrococcales</taxon>
        <taxon>Microbacteriaceae</taxon>
        <taxon>Agrococcus</taxon>
    </lineage>
</organism>
<feature type="non-terminal residue" evidence="2">
    <location>
        <position position="1"/>
    </location>
</feature>
<reference evidence="2" key="2">
    <citation type="submission" date="2021-04" db="EMBL/GenBank/DDBJ databases">
        <authorList>
            <person name="Gilroy R."/>
        </authorList>
    </citation>
    <scope>NUCLEOTIDE SEQUENCE</scope>
    <source>
        <strain evidence="2">ChiGjej1B1-98</strain>
    </source>
</reference>
<sequence>LEETAELLQAACRVLGIPAPGRVAGKKTTTALDGMQKLDEWLHAVGARLVAIDVDSDDVLVAPVLAADHETFADRDSDTVRLRSVEQFVAHSS</sequence>
<dbReference type="AlphaFoldDB" id="A0A9D1YT75"/>
<feature type="domain" description="DUF6630" evidence="1">
    <location>
        <begin position="2"/>
        <end position="73"/>
    </location>
</feature>
<name>A0A9D1YT75_9MICO</name>
<evidence type="ECO:0000259" key="1">
    <source>
        <dbReference type="Pfam" id="PF20335"/>
    </source>
</evidence>
<dbReference type="EMBL" id="DXDC01000116">
    <property type="protein sequence ID" value="HIY65399.1"/>
    <property type="molecule type" value="Genomic_DNA"/>
</dbReference>